<evidence type="ECO:0000313" key="2">
    <source>
        <dbReference type="Proteomes" id="UP000249725"/>
    </source>
</evidence>
<gene>
    <name evidence="1" type="ORF">DJ018_15385</name>
</gene>
<sequence length="262" mass="27592">MLISPTRLTFSETPGQGEVTLRTTGAPQTYDVLLVDRVMTPDGRILEATDPALGPLAGPFRASARQVLSTALTTVAVSPEAGSRVRVSYAGAGGLAPGEYRTHLTFRAQPTAAAEASAPRVVFAYAIPLIVRIGAVDARAAIEAVRLRRLSSPGAAPNAVLQTTPALGVELVRLGSSSVFGDVEVQSLRDPAGPLLAELRGVAVYPEVARRTLVLPLTRELGPGERVRIRYIDRDVKPGRLLADVELAPGGVQHARSDRTAP</sequence>
<keyword evidence="2" id="KW-1185">Reference proteome</keyword>
<dbReference type="AlphaFoldDB" id="A0A328AD49"/>
<accession>A0A328AD49</accession>
<protein>
    <recommendedName>
        <fullName evidence="3">Molecular chaperone</fullName>
    </recommendedName>
</protein>
<name>A0A328AD49_9CAUL</name>
<proteinExistence type="predicted"/>
<organism evidence="1 2">
    <name type="scientific">Phenylobacterium deserti</name>
    <dbReference type="NCBI Taxonomy" id="1914756"/>
    <lineage>
        <taxon>Bacteria</taxon>
        <taxon>Pseudomonadati</taxon>
        <taxon>Pseudomonadota</taxon>
        <taxon>Alphaproteobacteria</taxon>
        <taxon>Caulobacterales</taxon>
        <taxon>Caulobacteraceae</taxon>
        <taxon>Phenylobacterium</taxon>
    </lineage>
</organism>
<comment type="caution">
    <text evidence="1">The sequence shown here is derived from an EMBL/GenBank/DDBJ whole genome shotgun (WGS) entry which is preliminary data.</text>
</comment>
<dbReference type="Proteomes" id="UP000249725">
    <property type="component" value="Unassembled WGS sequence"/>
</dbReference>
<dbReference type="EMBL" id="QFYR01000004">
    <property type="protein sequence ID" value="RAK51324.1"/>
    <property type="molecule type" value="Genomic_DNA"/>
</dbReference>
<evidence type="ECO:0008006" key="3">
    <source>
        <dbReference type="Google" id="ProtNLM"/>
    </source>
</evidence>
<reference evidence="2" key="1">
    <citation type="submission" date="2018-05" db="EMBL/GenBank/DDBJ databases">
        <authorList>
            <person name="Li X."/>
        </authorList>
    </citation>
    <scope>NUCLEOTIDE SEQUENCE [LARGE SCALE GENOMIC DNA]</scope>
    <source>
        <strain evidence="2">YIM 73061</strain>
    </source>
</reference>
<evidence type="ECO:0000313" key="1">
    <source>
        <dbReference type="EMBL" id="RAK51324.1"/>
    </source>
</evidence>